<organism evidence="3 4">
    <name type="scientific">Candidatus Kaiserbacteria bacterium RIFCSPHIGHO2_12_FULL_53_13</name>
    <dbReference type="NCBI Taxonomy" id="1798502"/>
    <lineage>
        <taxon>Bacteria</taxon>
        <taxon>Candidatus Kaiseribacteriota</taxon>
    </lineage>
</organism>
<gene>
    <name evidence="3" type="ORF">A3F27_02410</name>
</gene>
<name>A0A1F6EC72_9BACT</name>
<dbReference type="Pfam" id="PF02358">
    <property type="entry name" value="Trehalose_PPase"/>
    <property type="match status" value="1"/>
</dbReference>
<dbReference type="InterPro" id="IPR003337">
    <property type="entry name" value="Trehalose_PPase"/>
</dbReference>
<protein>
    <recommendedName>
        <fullName evidence="2">Trehalose 6-phosphate phosphatase</fullName>
        <ecNumber evidence="2">3.1.3.12</ecNumber>
    </recommendedName>
</protein>
<comment type="cofactor">
    <cofactor evidence="2">
        <name>Mg(2+)</name>
        <dbReference type="ChEBI" id="CHEBI:18420"/>
    </cofactor>
</comment>
<sequence>MKDVDKHMSSILKCAKKSGCVLILDFDGTLAPIVSHHRKASMSSRLRTVLRVLGERYPVAIVSGRSLEDIQKRVRIPGISYAGSHGLEFLMAPSRTPISVPIPHRTMHIFRLAKRKLANLAMRYPQIRPEDKGMSYALHYRRLAKAEGMEFVREANAKIAAYAHTHSIRIINDLSTFDIMPNSVSTKGQCALEMFRILREHSDTMPIYIGDSLTDEDAFRALADGITIRVGKSASSAARYYFKTRSRVDEFLRSLATEKI</sequence>
<dbReference type="GO" id="GO:0005992">
    <property type="term" value="P:trehalose biosynthetic process"/>
    <property type="evidence" value="ECO:0007669"/>
    <property type="project" value="UniProtKB-UniPathway"/>
</dbReference>
<reference evidence="3 4" key="1">
    <citation type="journal article" date="2016" name="Nat. Commun.">
        <title>Thousands of microbial genomes shed light on interconnected biogeochemical processes in an aquifer system.</title>
        <authorList>
            <person name="Anantharaman K."/>
            <person name="Brown C.T."/>
            <person name="Hug L.A."/>
            <person name="Sharon I."/>
            <person name="Castelle C.J."/>
            <person name="Probst A.J."/>
            <person name="Thomas B.C."/>
            <person name="Singh A."/>
            <person name="Wilkins M.J."/>
            <person name="Karaoz U."/>
            <person name="Brodie E.L."/>
            <person name="Williams K.H."/>
            <person name="Hubbard S.S."/>
            <person name="Banfield J.F."/>
        </authorList>
    </citation>
    <scope>NUCLEOTIDE SEQUENCE [LARGE SCALE GENOMIC DNA]</scope>
</reference>
<dbReference type="UniPathway" id="UPA00299"/>
<dbReference type="Gene3D" id="3.30.70.1020">
    <property type="entry name" value="Trehalose-6-phosphate phosphatase related protein, domain 2"/>
    <property type="match status" value="1"/>
</dbReference>
<dbReference type="GO" id="GO:0046872">
    <property type="term" value="F:metal ion binding"/>
    <property type="evidence" value="ECO:0007669"/>
    <property type="project" value="UniProtKB-KW"/>
</dbReference>
<accession>A0A1F6EC72</accession>
<keyword evidence="2" id="KW-0460">Magnesium</keyword>
<comment type="pathway">
    <text evidence="2">Glycan biosynthesis; trehalose biosynthesis.</text>
</comment>
<keyword evidence="1 2" id="KW-0378">Hydrolase</keyword>
<dbReference type="InterPro" id="IPR036412">
    <property type="entry name" value="HAD-like_sf"/>
</dbReference>
<dbReference type="InterPro" id="IPR023214">
    <property type="entry name" value="HAD_sf"/>
</dbReference>
<dbReference type="AlphaFoldDB" id="A0A1F6EC72"/>
<comment type="function">
    <text evidence="2">Removes the phosphate from trehalose 6-phosphate to produce free trehalose.</text>
</comment>
<proteinExistence type="inferred from homology"/>
<dbReference type="EMBL" id="MFLP01000005">
    <property type="protein sequence ID" value="OGG71275.1"/>
    <property type="molecule type" value="Genomic_DNA"/>
</dbReference>
<dbReference type="PANTHER" id="PTHR43768">
    <property type="entry name" value="TREHALOSE 6-PHOSPHATE PHOSPHATASE"/>
    <property type="match status" value="1"/>
</dbReference>
<dbReference type="GO" id="GO:0004805">
    <property type="term" value="F:trehalose-phosphatase activity"/>
    <property type="evidence" value="ECO:0007669"/>
    <property type="project" value="UniProtKB-EC"/>
</dbReference>
<dbReference type="Proteomes" id="UP000176689">
    <property type="component" value="Unassembled WGS sequence"/>
</dbReference>
<dbReference type="EC" id="3.1.3.12" evidence="2"/>
<comment type="similarity">
    <text evidence="2">Belongs to the trehalose phosphatase family.</text>
</comment>
<dbReference type="Gene3D" id="3.40.50.1000">
    <property type="entry name" value="HAD superfamily/HAD-like"/>
    <property type="match status" value="1"/>
</dbReference>
<keyword evidence="2" id="KW-0479">Metal-binding</keyword>
<evidence type="ECO:0000313" key="3">
    <source>
        <dbReference type="EMBL" id="OGG71275.1"/>
    </source>
</evidence>
<comment type="caution">
    <text evidence="3">The sequence shown here is derived from an EMBL/GenBank/DDBJ whole genome shotgun (WGS) entry which is preliminary data.</text>
</comment>
<dbReference type="NCBIfam" id="TIGR00685">
    <property type="entry name" value="T6PP"/>
    <property type="match status" value="1"/>
</dbReference>
<evidence type="ECO:0000256" key="2">
    <source>
        <dbReference type="RuleBase" id="RU361117"/>
    </source>
</evidence>
<evidence type="ECO:0000313" key="4">
    <source>
        <dbReference type="Proteomes" id="UP000176689"/>
    </source>
</evidence>
<dbReference type="SUPFAM" id="SSF56784">
    <property type="entry name" value="HAD-like"/>
    <property type="match status" value="1"/>
</dbReference>
<comment type="catalytic activity">
    <reaction evidence="2">
        <text>alpha,alpha-trehalose 6-phosphate + H2O = alpha,alpha-trehalose + phosphate</text>
        <dbReference type="Rhea" id="RHEA:23420"/>
        <dbReference type="ChEBI" id="CHEBI:15377"/>
        <dbReference type="ChEBI" id="CHEBI:16551"/>
        <dbReference type="ChEBI" id="CHEBI:43474"/>
        <dbReference type="ChEBI" id="CHEBI:58429"/>
        <dbReference type="EC" id="3.1.3.12"/>
    </reaction>
</comment>
<dbReference type="InterPro" id="IPR044651">
    <property type="entry name" value="OTSB-like"/>
</dbReference>
<dbReference type="PANTHER" id="PTHR43768:SF3">
    <property type="entry name" value="TREHALOSE 6-PHOSPHATE PHOSPHATASE"/>
    <property type="match status" value="1"/>
</dbReference>
<evidence type="ECO:0000256" key="1">
    <source>
        <dbReference type="ARBA" id="ARBA00022801"/>
    </source>
</evidence>